<evidence type="ECO:0000313" key="2">
    <source>
        <dbReference type="EMBL" id="KAL1857397.1"/>
    </source>
</evidence>
<dbReference type="Proteomes" id="UP001583177">
    <property type="component" value="Unassembled WGS sequence"/>
</dbReference>
<keyword evidence="3" id="KW-1185">Reference proteome</keyword>
<organism evidence="2 3">
    <name type="scientific">Diaporthe australafricana</name>
    <dbReference type="NCBI Taxonomy" id="127596"/>
    <lineage>
        <taxon>Eukaryota</taxon>
        <taxon>Fungi</taxon>
        <taxon>Dikarya</taxon>
        <taxon>Ascomycota</taxon>
        <taxon>Pezizomycotina</taxon>
        <taxon>Sordariomycetes</taxon>
        <taxon>Sordariomycetidae</taxon>
        <taxon>Diaporthales</taxon>
        <taxon>Diaporthaceae</taxon>
        <taxon>Diaporthe</taxon>
    </lineage>
</organism>
<gene>
    <name evidence="2" type="ORF">Daus18300_010370</name>
</gene>
<evidence type="ECO:0000313" key="3">
    <source>
        <dbReference type="Proteomes" id="UP001583177"/>
    </source>
</evidence>
<protein>
    <submittedName>
        <fullName evidence="2">Uncharacterized protein</fullName>
    </submittedName>
</protein>
<accession>A0ABR3WAN5</accession>
<name>A0ABR3WAN5_9PEZI</name>
<reference evidence="2 3" key="1">
    <citation type="journal article" date="2024" name="IMA Fungus">
        <title>IMA Genome - F19 : A genome assembly and annotation guide to empower mycologists, including annotated draft genome sequences of Ceratocystis pirilliformis, Diaporthe australafricana, Fusarium ophioides, Paecilomyces lecythidis, and Sporothrix stenoceras.</title>
        <authorList>
            <person name="Aylward J."/>
            <person name="Wilson A.M."/>
            <person name="Visagie C.M."/>
            <person name="Spraker J."/>
            <person name="Barnes I."/>
            <person name="Buitendag C."/>
            <person name="Ceriani C."/>
            <person name="Del Mar Angel L."/>
            <person name="du Plessis D."/>
            <person name="Fuchs T."/>
            <person name="Gasser K."/>
            <person name="Kramer D."/>
            <person name="Li W."/>
            <person name="Munsamy K."/>
            <person name="Piso A."/>
            <person name="Price J.L."/>
            <person name="Sonnekus B."/>
            <person name="Thomas C."/>
            <person name="van der Nest A."/>
            <person name="van Dijk A."/>
            <person name="van Heerden A."/>
            <person name="van Vuuren N."/>
            <person name="Yilmaz N."/>
            <person name="Duong T.A."/>
            <person name="van der Merwe N.A."/>
            <person name="Wingfield M.J."/>
            <person name="Wingfield B.D."/>
        </authorList>
    </citation>
    <scope>NUCLEOTIDE SEQUENCE [LARGE SCALE GENOMIC DNA]</scope>
    <source>
        <strain evidence="2 3">CMW 18300</strain>
    </source>
</reference>
<feature type="region of interest" description="Disordered" evidence="1">
    <location>
        <begin position="59"/>
        <end position="112"/>
    </location>
</feature>
<comment type="caution">
    <text evidence="2">The sequence shown here is derived from an EMBL/GenBank/DDBJ whole genome shotgun (WGS) entry which is preliminary data.</text>
</comment>
<proteinExistence type="predicted"/>
<sequence>MDKPDLPKLTERDIELLVCAFRCAEGGFPKVDFHKFAMMAKFKNANSASVSFNLVKKKVMSDPGSATPTPKKAGPTKRKKQAVEATEAEDSAESPAKKKARHPDDYPVATLMSTKMEDEDEYKRDYWPYAGI</sequence>
<dbReference type="EMBL" id="JAWRVE010000114">
    <property type="protein sequence ID" value="KAL1857397.1"/>
    <property type="molecule type" value="Genomic_DNA"/>
</dbReference>
<evidence type="ECO:0000256" key="1">
    <source>
        <dbReference type="SAM" id="MobiDB-lite"/>
    </source>
</evidence>